<accession>A0A1V6RS41</accession>
<dbReference type="Pfam" id="PF00733">
    <property type="entry name" value="Asn_synthase"/>
    <property type="match status" value="1"/>
</dbReference>
<dbReference type="InterPro" id="IPR029055">
    <property type="entry name" value="Ntn_hydrolases_N"/>
</dbReference>
<dbReference type="Pfam" id="PF13537">
    <property type="entry name" value="GATase_7"/>
    <property type="match status" value="1"/>
</dbReference>
<dbReference type="Gene3D" id="3.60.20.10">
    <property type="entry name" value="Glutamine Phosphoribosylpyrophosphate, subunit 1, domain 1"/>
    <property type="match status" value="1"/>
</dbReference>
<evidence type="ECO:0000256" key="5">
    <source>
        <dbReference type="PIRNR" id="PIRNR001589"/>
    </source>
</evidence>
<evidence type="ECO:0000256" key="3">
    <source>
        <dbReference type="ARBA" id="ARBA00022840"/>
    </source>
</evidence>
<keyword evidence="11" id="KW-1185">Reference proteome</keyword>
<reference evidence="11" key="1">
    <citation type="journal article" date="2017" name="Nat. Microbiol.">
        <title>Global analysis of biosynthetic gene clusters reveals vast potential of secondary metabolite production in Penicillium species.</title>
        <authorList>
            <person name="Nielsen J.C."/>
            <person name="Grijseels S."/>
            <person name="Prigent S."/>
            <person name="Ji B."/>
            <person name="Dainat J."/>
            <person name="Nielsen K.F."/>
            <person name="Frisvad J.C."/>
            <person name="Workman M."/>
            <person name="Nielsen J."/>
        </authorList>
    </citation>
    <scope>NUCLEOTIDE SEQUENCE [LARGE SCALE GENOMIC DNA]</scope>
    <source>
        <strain evidence="11">IBT 29486</strain>
    </source>
</reference>
<evidence type="ECO:0000256" key="4">
    <source>
        <dbReference type="ARBA" id="ARBA00022962"/>
    </source>
</evidence>
<dbReference type="InterPro" id="IPR006426">
    <property type="entry name" value="Asn_synth_AEB"/>
</dbReference>
<dbReference type="InterPro" id="IPR014729">
    <property type="entry name" value="Rossmann-like_a/b/a_fold"/>
</dbReference>
<dbReference type="NCBIfam" id="TIGR01536">
    <property type="entry name" value="asn_synth_AEB"/>
    <property type="match status" value="1"/>
</dbReference>
<dbReference type="CDD" id="cd00712">
    <property type="entry name" value="AsnB"/>
    <property type="match status" value="1"/>
</dbReference>
<evidence type="ECO:0000313" key="10">
    <source>
        <dbReference type="EMBL" id="OQE04585.1"/>
    </source>
</evidence>
<dbReference type="PANTHER" id="PTHR43284">
    <property type="entry name" value="ASPARAGINE SYNTHETASE (GLUTAMINE-HYDROLYZING)"/>
    <property type="match status" value="1"/>
</dbReference>
<dbReference type="AlphaFoldDB" id="A0A1V6RS41"/>
<dbReference type="SUPFAM" id="SSF52402">
    <property type="entry name" value="Adenine nucleotide alpha hydrolases-like"/>
    <property type="match status" value="1"/>
</dbReference>
<dbReference type="PANTHER" id="PTHR43284:SF1">
    <property type="entry name" value="ASPARAGINE SYNTHETASE"/>
    <property type="match status" value="1"/>
</dbReference>
<dbReference type="OrthoDB" id="409189at2759"/>
<sequence>MCGISAVLSLRAYPAQSNDEQSSCLNEQLSKSLDLIQHRGPDARGEWASDDGNVYLGHVRLSIVDLSPQANQPFHDSENDVHAIVNGELYNDEYYRKLLGSEYDFQSLSDCEIVLALYKHYGLSFLSHLRGEFALILWDSRRKIFIGARDRYGVKSLYYTVVNNRLLVATEMKCFLPFGWKPEWDVQSLRERGWMFGVGTMFNGVKSVAPGHYIISRSFKAIEDAAYWEIEYPEKRTPELRSEVEMIEGVRARLMEAIKVRLRADVPLGIYLSGGLDSSAVAGMVAHLVKEEGARLGNDDSHLLSRIKCFTVQFEKDSEEDESDIAQRTAEWLGVDFHPVSVNEDVIVSKFEDTVWHSEMPIPDTNGMGRLAMAEVAKSHGIKVILTGEGSDEHFGGYRDLLGDFLLENDPSWPSSPSKEEIAELANRLKLNLRTLAIPADEKGVPESTRRMLNNTSILNFIETLGRMPFAEWTDIHAVTSPYTAAAESLDGRVRDAMLNRWHPLHTAEYLFIKGCLCNLLLRYLGDNIDMVHNVETRPPFLDHHLTEYVNGLPPGLKIKISSPDGPVTEKFILREAVHPFVTEEIYTRQKKSYLGPTRFQENGPLHKLVLRLTSRENVDALGFVDWEETQEHVRKAFQDKISWSLRVALSVCQFVVLSQRFGVTRATP</sequence>
<protein>
    <recommendedName>
        <fullName evidence="9">Glutamine amidotransferase type-2 domain-containing protein</fullName>
    </recommendedName>
</protein>
<feature type="binding site" evidence="7">
    <location>
        <position position="312"/>
    </location>
    <ligand>
        <name>ATP</name>
        <dbReference type="ChEBI" id="CHEBI:30616"/>
    </ligand>
</feature>
<dbReference type="InterPro" id="IPR033738">
    <property type="entry name" value="AsnB_N"/>
</dbReference>
<evidence type="ECO:0000256" key="2">
    <source>
        <dbReference type="ARBA" id="ARBA00022741"/>
    </source>
</evidence>
<dbReference type="STRING" id="29845.A0A1V6RS41"/>
<dbReference type="Proteomes" id="UP000191518">
    <property type="component" value="Unassembled WGS sequence"/>
</dbReference>
<comment type="similarity">
    <text evidence="1">Belongs to the asparagine synthetase family.</text>
</comment>
<dbReference type="PROSITE" id="PS51278">
    <property type="entry name" value="GATASE_TYPE_2"/>
    <property type="match status" value="1"/>
</dbReference>
<keyword evidence="6" id="KW-0028">Amino-acid biosynthesis</keyword>
<dbReference type="PIRSF" id="PIRSF001589">
    <property type="entry name" value="Asn_synthetase_glu-h"/>
    <property type="match status" value="1"/>
</dbReference>
<evidence type="ECO:0000256" key="8">
    <source>
        <dbReference type="PIRSR" id="PIRSR001589-3"/>
    </source>
</evidence>
<dbReference type="EMBL" id="MDYP01000031">
    <property type="protein sequence ID" value="OQE04585.1"/>
    <property type="molecule type" value="Genomic_DNA"/>
</dbReference>
<feature type="site" description="Important for beta-aspartyl-AMP intermediate formation" evidence="8">
    <location>
        <position position="389"/>
    </location>
</feature>
<organism evidence="10 11">
    <name type="scientific">Penicillium vulpinum</name>
    <dbReference type="NCBI Taxonomy" id="29845"/>
    <lineage>
        <taxon>Eukaryota</taxon>
        <taxon>Fungi</taxon>
        <taxon>Dikarya</taxon>
        <taxon>Ascomycota</taxon>
        <taxon>Pezizomycotina</taxon>
        <taxon>Eurotiomycetes</taxon>
        <taxon>Eurotiomycetidae</taxon>
        <taxon>Eurotiales</taxon>
        <taxon>Aspergillaceae</taxon>
        <taxon>Penicillium</taxon>
    </lineage>
</organism>
<name>A0A1V6RS41_9EURO</name>
<keyword evidence="2 5" id="KW-0547">Nucleotide-binding</keyword>
<keyword evidence="3 5" id="KW-0067">ATP-binding</keyword>
<feature type="domain" description="Glutamine amidotransferase type-2" evidence="9">
    <location>
        <begin position="2"/>
        <end position="219"/>
    </location>
</feature>
<feature type="active site" description="For GATase activity" evidence="6">
    <location>
        <position position="2"/>
    </location>
</feature>
<proteinExistence type="inferred from homology"/>
<dbReference type="InterPro" id="IPR017932">
    <property type="entry name" value="GATase_2_dom"/>
</dbReference>
<dbReference type="InterPro" id="IPR051786">
    <property type="entry name" value="ASN_synthetase/amidase"/>
</dbReference>
<dbReference type="FunFam" id="3.60.20.10:FF:000155">
    <property type="entry name" value="Asparagine synthetase (Eurofung)"/>
    <property type="match status" value="1"/>
</dbReference>
<keyword evidence="6" id="KW-0061">Asparagine biosynthesis</keyword>
<dbReference type="GO" id="GO:0005829">
    <property type="term" value="C:cytosol"/>
    <property type="evidence" value="ECO:0007669"/>
    <property type="project" value="TreeGrafter"/>
</dbReference>
<dbReference type="GO" id="GO:0005524">
    <property type="term" value="F:ATP binding"/>
    <property type="evidence" value="ECO:0007669"/>
    <property type="project" value="UniProtKB-KW"/>
</dbReference>
<dbReference type="SUPFAM" id="SSF56235">
    <property type="entry name" value="N-terminal nucleophile aminohydrolases (Ntn hydrolases)"/>
    <property type="match status" value="1"/>
</dbReference>
<dbReference type="Gene3D" id="3.40.50.620">
    <property type="entry name" value="HUPs"/>
    <property type="match status" value="1"/>
</dbReference>
<feature type="binding site" evidence="7">
    <location>
        <position position="110"/>
    </location>
    <ligand>
        <name>L-glutamine</name>
        <dbReference type="ChEBI" id="CHEBI:58359"/>
    </ligand>
</feature>
<keyword evidence="4 6" id="KW-0315">Glutamine amidotransferase</keyword>
<evidence type="ECO:0000313" key="11">
    <source>
        <dbReference type="Proteomes" id="UP000191518"/>
    </source>
</evidence>
<evidence type="ECO:0000256" key="7">
    <source>
        <dbReference type="PIRSR" id="PIRSR001589-2"/>
    </source>
</evidence>
<gene>
    <name evidence="10" type="ORF">PENVUL_c031G02996</name>
</gene>
<evidence type="ECO:0000259" key="9">
    <source>
        <dbReference type="PROSITE" id="PS51278"/>
    </source>
</evidence>
<dbReference type="InterPro" id="IPR001962">
    <property type="entry name" value="Asn_synthase"/>
</dbReference>
<dbReference type="GO" id="GO:0004066">
    <property type="term" value="F:asparagine synthase (glutamine-hydrolyzing) activity"/>
    <property type="evidence" value="ECO:0007669"/>
    <property type="project" value="InterPro"/>
</dbReference>
<dbReference type="GO" id="GO:0006529">
    <property type="term" value="P:asparagine biosynthetic process"/>
    <property type="evidence" value="ECO:0007669"/>
    <property type="project" value="UniProtKB-KW"/>
</dbReference>
<evidence type="ECO:0000256" key="1">
    <source>
        <dbReference type="ARBA" id="ARBA00005752"/>
    </source>
</evidence>
<evidence type="ECO:0000256" key="6">
    <source>
        <dbReference type="PIRSR" id="PIRSR001589-1"/>
    </source>
</evidence>
<dbReference type="CDD" id="cd01991">
    <property type="entry name" value="Asn_synthase_B_C"/>
    <property type="match status" value="1"/>
</dbReference>
<comment type="caution">
    <text evidence="10">The sequence shown here is derived from an EMBL/GenBank/DDBJ whole genome shotgun (WGS) entry which is preliminary data.</text>
</comment>